<protein>
    <submittedName>
        <fullName evidence="2">Predicted protein</fullName>
    </submittedName>
</protein>
<proteinExistence type="evidence at transcript level"/>
<reference evidence="2" key="1">
    <citation type="journal article" date="2011" name="Plant Physiol.">
        <title>Comprehensive sequence analysis of 24,783 barley full-length cDNAs derived from 12 clone libraries.</title>
        <authorList>
            <person name="Matsumoto T."/>
            <person name="Tanaka T."/>
            <person name="Sakai H."/>
            <person name="Amano N."/>
            <person name="Kanamori H."/>
            <person name="Kurita K."/>
            <person name="Kikuta A."/>
            <person name="Kamiya K."/>
            <person name="Yamamoto M."/>
            <person name="Ikawa H."/>
            <person name="Fujii N."/>
            <person name="Hori K."/>
            <person name="Itoh T."/>
            <person name="Sato K."/>
        </authorList>
    </citation>
    <scope>NUCLEOTIDE SEQUENCE</scope>
    <source>
        <tissue evidence="2">Shoot</tissue>
    </source>
</reference>
<dbReference type="AlphaFoldDB" id="F2CU55"/>
<dbReference type="EMBL" id="AK355157">
    <property type="protein sequence ID" value="BAJ86376.1"/>
    <property type="molecule type" value="mRNA"/>
</dbReference>
<sequence length="57" mass="6427">MLQEAGRRPRVEDAPPSGRARPSRRFGRRRCFKCRPLGLLLRRGPDDAVVAAWPGTL</sequence>
<name>F2CU55_HORVV</name>
<evidence type="ECO:0000313" key="2">
    <source>
        <dbReference type="EMBL" id="BAJ86376.1"/>
    </source>
</evidence>
<feature type="region of interest" description="Disordered" evidence="1">
    <location>
        <begin position="1"/>
        <end position="25"/>
    </location>
</feature>
<evidence type="ECO:0000256" key="1">
    <source>
        <dbReference type="SAM" id="MobiDB-lite"/>
    </source>
</evidence>
<feature type="compositionally biased region" description="Basic and acidic residues" evidence="1">
    <location>
        <begin position="1"/>
        <end position="13"/>
    </location>
</feature>
<accession>F2CU55</accession>
<organism evidence="2">
    <name type="scientific">Hordeum vulgare subsp. vulgare</name>
    <name type="common">Domesticated barley</name>
    <dbReference type="NCBI Taxonomy" id="112509"/>
    <lineage>
        <taxon>Eukaryota</taxon>
        <taxon>Viridiplantae</taxon>
        <taxon>Streptophyta</taxon>
        <taxon>Embryophyta</taxon>
        <taxon>Tracheophyta</taxon>
        <taxon>Spermatophyta</taxon>
        <taxon>Magnoliopsida</taxon>
        <taxon>Liliopsida</taxon>
        <taxon>Poales</taxon>
        <taxon>Poaceae</taxon>
        <taxon>BOP clade</taxon>
        <taxon>Pooideae</taxon>
        <taxon>Triticodae</taxon>
        <taxon>Triticeae</taxon>
        <taxon>Hordeinae</taxon>
        <taxon>Hordeum</taxon>
    </lineage>
</organism>